<accession>D8LUT0</accession>
<organism evidence="2">
    <name type="scientific">Blastocystis hominis</name>
    <dbReference type="NCBI Taxonomy" id="12968"/>
    <lineage>
        <taxon>Eukaryota</taxon>
        <taxon>Sar</taxon>
        <taxon>Stramenopiles</taxon>
        <taxon>Bigyra</taxon>
        <taxon>Opalozoa</taxon>
        <taxon>Opalinata</taxon>
        <taxon>Blastocystidae</taxon>
        <taxon>Blastocystis</taxon>
    </lineage>
</organism>
<feature type="transmembrane region" description="Helical" evidence="1">
    <location>
        <begin position="21"/>
        <end position="43"/>
    </location>
</feature>
<gene>
    <name evidence="2" type="ORF">GSBLH_T00006007001</name>
</gene>
<evidence type="ECO:0000313" key="3">
    <source>
        <dbReference type="Proteomes" id="UP000008312"/>
    </source>
</evidence>
<keyword evidence="1" id="KW-0472">Membrane</keyword>
<evidence type="ECO:0008006" key="4">
    <source>
        <dbReference type="Google" id="ProtNLM"/>
    </source>
</evidence>
<feature type="transmembrane region" description="Helical" evidence="1">
    <location>
        <begin position="85"/>
        <end position="103"/>
    </location>
</feature>
<dbReference type="EMBL" id="FN668638">
    <property type="protein sequence ID" value="CBK19569.2"/>
    <property type="molecule type" value="Genomic_DNA"/>
</dbReference>
<evidence type="ECO:0000256" key="1">
    <source>
        <dbReference type="SAM" id="Phobius"/>
    </source>
</evidence>
<keyword evidence="1" id="KW-0812">Transmembrane</keyword>
<keyword evidence="1" id="KW-1133">Transmembrane helix</keyword>
<name>D8LUT0_BLAHO</name>
<dbReference type="OMA" id="YELMWAC"/>
<dbReference type="OrthoDB" id="199032at2759"/>
<proteinExistence type="predicted"/>
<sequence length="278" mass="32532">MSDLEKNQETPIKKNDIPCPFWLETIPVVILTIADILVCKYWIDDPNTQWKYPTISYCYAALCFGWWLMLTLYRSICFGIGGYYDLYWFCNIALVLTTVGVLWRVPSLIGQSMCLLFVPHAAFWIDFLTYPCFKRPALNAYPFMFDNTTTPFEKVTSYHHFWFFPGLIVVLWKQPLLSIWSYVLSVLLFVILNIVSHYMTPVTWYYPDGSERYLNVCMSHDNPGFADSIPPFCWTVGKPFFYHCFTLTMAYVVPVNLISYFIIIGFQKLVLVVFSYVC</sequence>
<evidence type="ECO:0000313" key="2">
    <source>
        <dbReference type="EMBL" id="CBK19569.2"/>
    </source>
</evidence>
<reference evidence="2" key="1">
    <citation type="submission" date="2010-02" db="EMBL/GenBank/DDBJ databases">
        <title>Sequencing and annotation of the Blastocystis hominis genome.</title>
        <authorList>
            <person name="Wincker P."/>
        </authorList>
    </citation>
    <scope>NUCLEOTIDE SEQUENCE</scope>
    <source>
        <strain evidence="2">Singapore isolate B</strain>
    </source>
</reference>
<feature type="transmembrane region" description="Helical" evidence="1">
    <location>
        <begin position="109"/>
        <end position="128"/>
    </location>
</feature>
<dbReference type="GeneID" id="24922132"/>
<dbReference type="AlphaFoldDB" id="D8LUT0"/>
<dbReference type="Proteomes" id="UP000008312">
    <property type="component" value="Unassembled WGS sequence"/>
</dbReference>
<protein>
    <recommendedName>
        <fullName evidence="4">Glycerophosphocholine acyltransferase 1</fullName>
    </recommendedName>
</protein>
<feature type="transmembrane region" description="Helical" evidence="1">
    <location>
        <begin position="55"/>
        <end position="73"/>
    </location>
</feature>
<dbReference type="RefSeq" id="XP_012893617.1">
    <property type="nucleotide sequence ID" value="XM_013038163.1"/>
</dbReference>
<keyword evidence="3" id="KW-1185">Reference proteome</keyword>
<dbReference type="InParanoid" id="D8LUT0"/>
<feature type="transmembrane region" description="Helical" evidence="1">
    <location>
        <begin position="179"/>
        <end position="199"/>
    </location>
</feature>